<feature type="region of interest" description="Disordered" evidence="1">
    <location>
        <begin position="325"/>
        <end position="354"/>
    </location>
</feature>
<dbReference type="RefSeq" id="WP_048193765.1">
    <property type="nucleotide sequence ID" value="NZ_CAAGSM010000006.1"/>
</dbReference>
<evidence type="ECO:0000313" key="3">
    <source>
        <dbReference type="Proteomes" id="UP000029859"/>
    </source>
</evidence>
<dbReference type="Proteomes" id="UP000029859">
    <property type="component" value="Unassembled WGS sequence"/>
</dbReference>
<feature type="compositionally biased region" description="Basic residues" evidence="1">
    <location>
        <begin position="344"/>
        <end position="354"/>
    </location>
</feature>
<proteinExistence type="predicted"/>
<sequence>MVSNEIMSRRKRAQIGTILAVLMILLPLPVGAYVVGNMNDFGVQQAVFTLNDEPSDTLYPAANVEYDNVSSVYTYSKYKSDGTTLLANYISDIAAVNFVYANSSGNSMYNTISWSESSDKIFFLPEQDADDADATLTFGTPVSEFANPNIAVVTTLSPDDLLESSVSSMRLYWENNQELNLSVVVGVYDADAVPASDNFAGTTGVESTGVTSSTNNNYEIVTKGDIVTSTNGTWIDVEIPATALLTASTLYDDGYVFITFVDVDKSALSETNGIVTGVEFYGPEKAYSLTSTWNACLIATGLIALLGAVLATPYVGLESLSNDGANGQRYKKGYNPRKDPGSRSSKKKSGNRRY</sequence>
<comment type="caution">
    <text evidence="2">The sequence shown here is derived from an EMBL/GenBank/DDBJ whole genome shotgun (WGS) entry which is preliminary data.</text>
</comment>
<protein>
    <submittedName>
        <fullName evidence="2">Uncharacterized protein</fullName>
    </submittedName>
</protein>
<dbReference type="EMBL" id="JRHO01000009">
    <property type="protein sequence ID" value="KGK99368.1"/>
    <property type="molecule type" value="Genomic_DNA"/>
</dbReference>
<evidence type="ECO:0000256" key="1">
    <source>
        <dbReference type="SAM" id="MobiDB-lite"/>
    </source>
</evidence>
<organism evidence="2 3">
    <name type="scientific">Methanococcoides methylutens</name>
    <dbReference type="NCBI Taxonomy" id="2226"/>
    <lineage>
        <taxon>Archaea</taxon>
        <taxon>Methanobacteriati</taxon>
        <taxon>Methanobacteriota</taxon>
        <taxon>Stenosarchaea group</taxon>
        <taxon>Methanomicrobia</taxon>
        <taxon>Methanosarcinales</taxon>
        <taxon>Methanosarcinaceae</taxon>
        <taxon>Methanococcoides</taxon>
    </lineage>
</organism>
<dbReference type="AlphaFoldDB" id="A0A099T5D1"/>
<gene>
    <name evidence="2" type="ORF">LI82_05025</name>
</gene>
<keyword evidence="3" id="KW-1185">Reference proteome</keyword>
<name>A0A099T5D1_METMT</name>
<reference evidence="2 3" key="1">
    <citation type="submission" date="2014-09" db="EMBL/GenBank/DDBJ databases">
        <title>Draft genome sequence of an obligately methylotrophic methanogen, Methanococcoides methylutens, isolated from marine sediment.</title>
        <authorList>
            <person name="Guan Y."/>
            <person name="Ngugi D.K."/>
            <person name="Blom J."/>
            <person name="Ali S."/>
            <person name="Ferry J.G."/>
            <person name="Stingl U."/>
        </authorList>
    </citation>
    <scope>NUCLEOTIDE SEQUENCE [LARGE SCALE GENOMIC DNA]</scope>
    <source>
        <strain evidence="2 3">DSM 2657</strain>
    </source>
</reference>
<evidence type="ECO:0000313" key="2">
    <source>
        <dbReference type="EMBL" id="KGK99368.1"/>
    </source>
</evidence>
<accession>A0A099T5D1</accession>